<proteinExistence type="predicted"/>
<feature type="region of interest" description="Disordered" evidence="1">
    <location>
        <begin position="47"/>
        <end position="73"/>
    </location>
</feature>
<feature type="region of interest" description="Disordered" evidence="1">
    <location>
        <begin position="1"/>
        <end position="24"/>
    </location>
</feature>
<gene>
    <name evidence="2" type="ORF">GCM10025865_19260</name>
</gene>
<evidence type="ECO:0000313" key="3">
    <source>
        <dbReference type="Proteomes" id="UP001321475"/>
    </source>
</evidence>
<dbReference type="Proteomes" id="UP001321475">
    <property type="component" value="Chromosome"/>
</dbReference>
<keyword evidence="3" id="KW-1185">Reference proteome</keyword>
<name>A0ABN6XCM6_9CELL</name>
<reference evidence="3" key="1">
    <citation type="journal article" date="2019" name="Int. J. Syst. Evol. Microbiol.">
        <title>The Global Catalogue of Microorganisms (GCM) 10K type strain sequencing project: providing services to taxonomists for standard genome sequencing and annotation.</title>
        <authorList>
            <consortium name="The Broad Institute Genomics Platform"/>
            <consortium name="The Broad Institute Genome Sequencing Center for Infectious Disease"/>
            <person name="Wu L."/>
            <person name="Ma J."/>
        </authorList>
    </citation>
    <scope>NUCLEOTIDE SEQUENCE [LARGE SCALE GENOMIC DNA]</scope>
    <source>
        <strain evidence="3">NBRC 108565</strain>
    </source>
</reference>
<protein>
    <submittedName>
        <fullName evidence="2">Uncharacterized protein</fullName>
    </submittedName>
</protein>
<sequence length="113" mass="11587">MQLARGAAALGDHEQVDAPHVAEVTRGETVGRRVLEVRRDRCAAREERGCGDRDGDDGAAERARSCGGGAGRAGHGLSKVLASGCAARICWSAVLLRCCSGRCALRTGGPGSA</sequence>
<evidence type="ECO:0000313" key="2">
    <source>
        <dbReference type="EMBL" id="BDZ42627.1"/>
    </source>
</evidence>
<dbReference type="EMBL" id="AP027729">
    <property type="protein sequence ID" value="BDZ42627.1"/>
    <property type="molecule type" value="Genomic_DNA"/>
</dbReference>
<accession>A0ABN6XCM6</accession>
<evidence type="ECO:0000256" key="1">
    <source>
        <dbReference type="SAM" id="MobiDB-lite"/>
    </source>
</evidence>
<organism evidence="2 3">
    <name type="scientific">Paraoerskovia sediminicola</name>
    <dbReference type="NCBI Taxonomy" id="1138587"/>
    <lineage>
        <taxon>Bacteria</taxon>
        <taxon>Bacillati</taxon>
        <taxon>Actinomycetota</taxon>
        <taxon>Actinomycetes</taxon>
        <taxon>Micrococcales</taxon>
        <taxon>Cellulomonadaceae</taxon>
        <taxon>Paraoerskovia</taxon>
    </lineage>
</organism>